<gene>
    <name evidence="2" type="ORF">NYPRO_LOCUS24694</name>
</gene>
<evidence type="ECO:0000313" key="2">
    <source>
        <dbReference type="EMBL" id="CAD7691900.1"/>
    </source>
</evidence>
<protein>
    <submittedName>
        <fullName evidence="2">(raccoon dog) hypothetical protein</fullName>
    </submittedName>
</protein>
<dbReference type="Proteomes" id="UP000645828">
    <property type="component" value="Unassembled WGS sequence"/>
</dbReference>
<keyword evidence="3" id="KW-1185">Reference proteome</keyword>
<feature type="region of interest" description="Disordered" evidence="1">
    <location>
        <begin position="150"/>
        <end position="174"/>
    </location>
</feature>
<evidence type="ECO:0000313" key="3">
    <source>
        <dbReference type="Proteomes" id="UP000645828"/>
    </source>
</evidence>
<reference evidence="2" key="1">
    <citation type="submission" date="2020-12" db="EMBL/GenBank/DDBJ databases">
        <authorList>
            <consortium name="Molecular Ecology Group"/>
        </authorList>
    </citation>
    <scope>NUCLEOTIDE SEQUENCE</scope>
    <source>
        <strain evidence="2">TBG_1078</strain>
    </source>
</reference>
<comment type="caution">
    <text evidence="2">The sequence shown here is derived from an EMBL/GenBank/DDBJ whole genome shotgun (WGS) entry which is preliminary data.</text>
</comment>
<proteinExistence type="predicted"/>
<accession>A0A811ZTS1</accession>
<dbReference type="AlphaFoldDB" id="A0A811ZTS1"/>
<organism evidence="2 3">
    <name type="scientific">Nyctereutes procyonoides</name>
    <name type="common">Raccoon dog</name>
    <name type="synonym">Canis procyonoides</name>
    <dbReference type="NCBI Taxonomy" id="34880"/>
    <lineage>
        <taxon>Eukaryota</taxon>
        <taxon>Metazoa</taxon>
        <taxon>Chordata</taxon>
        <taxon>Craniata</taxon>
        <taxon>Vertebrata</taxon>
        <taxon>Euteleostomi</taxon>
        <taxon>Mammalia</taxon>
        <taxon>Eutheria</taxon>
        <taxon>Laurasiatheria</taxon>
        <taxon>Carnivora</taxon>
        <taxon>Caniformia</taxon>
        <taxon>Canidae</taxon>
        <taxon>Nyctereutes</taxon>
    </lineage>
</organism>
<name>A0A811ZTS1_NYCPR</name>
<dbReference type="EMBL" id="CAJHUB010000775">
    <property type="protein sequence ID" value="CAD7691900.1"/>
    <property type="molecule type" value="Genomic_DNA"/>
</dbReference>
<evidence type="ECO:0000256" key="1">
    <source>
        <dbReference type="SAM" id="MobiDB-lite"/>
    </source>
</evidence>
<sequence length="174" mass="18972">MAWPCFATQTGGGKTAGWRGRAEEGAQLVSLACQPHTFIPLCVSTCVPFTVPPLPAMPNFKERTIVLKSLFHVCLATFTCYRPNQEPRNHGLLERCETVMVLQAAMEAEGEEGKSTLSSPSFLSSSCPVAYQSLPGADCSRYRNLGSAPQRVSSHLHQKAQQESEAWISGQQTQ</sequence>